<reference evidence="13" key="1">
    <citation type="journal article" date="2020" name="Int. J. Syst. Evol. Microbiol.">
        <title>Alteromonas alba sp. nov., a marine bacterium isolated from the seawater of the West Pacific Ocean.</title>
        <authorList>
            <person name="Sun C."/>
            <person name="Wu Y.-H."/>
            <person name="Xamxidin M."/>
            <person name="Cheng H."/>
            <person name="Xu X.-W."/>
        </authorList>
    </citation>
    <scope>NUCLEOTIDE SEQUENCE [LARGE SCALE GENOMIC DNA]</scope>
    <source>
        <strain evidence="13">190</strain>
    </source>
</reference>
<keyword evidence="3" id="KW-0808">Transferase</keyword>
<gene>
    <name evidence="12" type="primary">holA</name>
    <name evidence="12" type="ORF">C6Y40_23450</name>
</gene>
<evidence type="ECO:0000256" key="5">
    <source>
        <dbReference type="ARBA" id="ARBA00022705"/>
    </source>
</evidence>
<evidence type="ECO:0000256" key="1">
    <source>
        <dbReference type="ARBA" id="ARBA00012417"/>
    </source>
</evidence>
<dbReference type="NCBIfam" id="TIGR01128">
    <property type="entry name" value="holA"/>
    <property type="match status" value="1"/>
</dbReference>
<comment type="similarity">
    <text evidence="7">Belongs to the DNA polymerase HolA subunit family.</text>
</comment>
<dbReference type="OrthoDB" id="9770982at2"/>
<evidence type="ECO:0000256" key="4">
    <source>
        <dbReference type="ARBA" id="ARBA00022695"/>
    </source>
</evidence>
<dbReference type="GO" id="GO:0003887">
    <property type="term" value="F:DNA-directed DNA polymerase activity"/>
    <property type="evidence" value="ECO:0007669"/>
    <property type="project" value="UniProtKB-UniRule"/>
</dbReference>
<evidence type="ECO:0000256" key="8">
    <source>
        <dbReference type="ARBA" id="ARBA00049244"/>
    </source>
</evidence>
<evidence type="ECO:0000259" key="11">
    <source>
        <dbReference type="Pfam" id="PF14840"/>
    </source>
</evidence>
<dbReference type="InterPro" id="IPR027417">
    <property type="entry name" value="P-loop_NTPase"/>
</dbReference>
<evidence type="ECO:0000256" key="7">
    <source>
        <dbReference type="ARBA" id="ARBA00034754"/>
    </source>
</evidence>
<keyword evidence="5" id="KW-0235">DNA replication</keyword>
<accession>A0A2S9V3U4</accession>
<evidence type="ECO:0000256" key="9">
    <source>
        <dbReference type="NCBIfam" id="TIGR01128"/>
    </source>
</evidence>
<evidence type="ECO:0000256" key="6">
    <source>
        <dbReference type="ARBA" id="ARBA00022932"/>
    </source>
</evidence>
<comment type="caution">
    <text evidence="12">The sequence shown here is derived from an EMBL/GenBank/DDBJ whole genome shotgun (WGS) entry which is preliminary data.</text>
</comment>
<dbReference type="EMBL" id="PVNP01000214">
    <property type="protein sequence ID" value="PRO71110.1"/>
    <property type="molecule type" value="Genomic_DNA"/>
</dbReference>
<dbReference type="GO" id="GO:0009360">
    <property type="term" value="C:DNA polymerase III complex"/>
    <property type="evidence" value="ECO:0007669"/>
    <property type="project" value="UniProtKB-UniRule"/>
</dbReference>
<dbReference type="CDD" id="cd18138">
    <property type="entry name" value="HLD_clamp_pol_III_delta"/>
    <property type="match status" value="1"/>
</dbReference>
<evidence type="ECO:0000256" key="2">
    <source>
        <dbReference type="ARBA" id="ARBA00017703"/>
    </source>
</evidence>
<keyword evidence="6" id="KW-0239">DNA-directed DNA polymerase</keyword>
<dbReference type="InterPro" id="IPR005790">
    <property type="entry name" value="DNA_polIII_delta"/>
</dbReference>
<dbReference type="GO" id="GO:0006261">
    <property type="term" value="P:DNA-templated DNA replication"/>
    <property type="evidence" value="ECO:0007669"/>
    <property type="project" value="TreeGrafter"/>
</dbReference>
<protein>
    <recommendedName>
        <fullName evidence="2 9">DNA polymerase III subunit delta</fullName>
        <ecNumber evidence="1 9">2.7.7.7</ecNumber>
    </recommendedName>
</protein>
<keyword evidence="4" id="KW-0548">Nucleotidyltransferase</keyword>
<evidence type="ECO:0000256" key="3">
    <source>
        <dbReference type="ARBA" id="ARBA00022679"/>
    </source>
</evidence>
<evidence type="ECO:0000313" key="13">
    <source>
        <dbReference type="Proteomes" id="UP000238949"/>
    </source>
</evidence>
<dbReference type="EC" id="2.7.7.7" evidence="1 9"/>
<dbReference type="AlphaFoldDB" id="A0A2S9V3U4"/>
<dbReference type="SUPFAM" id="SSF52540">
    <property type="entry name" value="P-loop containing nucleoside triphosphate hydrolases"/>
    <property type="match status" value="1"/>
</dbReference>
<dbReference type="Gene3D" id="1.10.8.60">
    <property type="match status" value="1"/>
</dbReference>
<organism evidence="12 13">
    <name type="scientific">Alteromonas alba</name>
    <dbReference type="NCBI Taxonomy" id="2079529"/>
    <lineage>
        <taxon>Bacteria</taxon>
        <taxon>Pseudomonadati</taxon>
        <taxon>Pseudomonadota</taxon>
        <taxon>Gammaproteobacteria</taxon>
        <taxon>Alteromonadales</taxon>
        <taxon>Alteromonadaceae</taxon>
        <taxon>Alteromonas/Salinimonas group</taxon>
        <taxon>Alteromonas</taxon>
    </lineage>
</organism>
<proteinExistence type="inferred from homology"/>
<dbReference type="SUPFAM" id="SSF48019">
    <property type="entry name" value="post-AAA+ oligomerization domain-like"/>
    <property type="match status" value="1"/>
</dbReference>
<dbReference type="Gene3D" id="3.40.50.300">
    <property type="entry name" value="P-loop containing nucleotide triphosphate hydrolases"/>
    <property type="match status" value="1"/>
</dbReference>
<dbReference type="InterPro" id="IPR008921">
    <property type="entry name" value="DNA_pol3_clamp-load_cplx_C"/>
</dbReference>
<feature type="domain" description="DNA polymerase III subunit delta C-terminal" evidence="11">
    <location>
        <begin position="214"/>
        <end position="335"/>
    </location>
</feature>
<dbReference type="Proteomes" id="UP000238949">
    <property type="component" value="Unassembled WGS sequence"/>
</dbReference>
<feature type="domain" description="DNA polymerase III delta N-terminal" evidence="10">
    <location>
        <begin position="20"/>
        <end position="130"/>
    </location>
</feature>
<name>A0A2S9V3U4_9ALTE</name>
<keyword evidence="13" id="KW-1185">Reference proteome</keyword>
<dbReference type="Pfam" id="PF06144">
    <property type="entry name" value="DNA_pol3_delta"/>
    <property type="match status" value="1"/>
</dbReference>
<dbReference type="GO" id="GO:0003677">
    <property type="term" value="F:DNA binding"/>
    <property type="evidence" value="ECO:0007669"/>
    <property type="project" value="InterPro"/>
</dbReference>
<dbReference type="RefSeq" id="WP_105936809.1">
    <property type="nucleotide sequence ID" value="NZ_PVNP01000214.1"/>
</dbReference>
<dbReference type="Pfam" id="PF14840">
    <property type="entry name" value="DNA_pol3_delt_C"/>
    <property type="match status" value="1"/>
</dbReference>
<dbReference type="InterPro" id="IPR010372">
    <property type="entry name" value="DNA_pol3_delta_N"/>
</dbReference>
<dbReference type="InterPro" id="IPR032780">
    <property type="entry name" value="DNA_pol3_delt_C"/>
</dbReference>
<evidence type="ECO:0000313" key="12">
    <source>
        <dbReference type="EMBL" id="PRO71110.1"/>
    </source>
</evidence>
<dbReference type="Gene3D" id="1.20.272.10">
    <property type="match status" value="1"/>
</dbReference>
<dbReference type="PANTHER" id="PTHR34388">
    <property type="entry name" value="DNA POLYMERASE III SUBUNIT DELTA"/>
    <property type="match status" value="1"/>
</dbReference>
<evidence type="ECO:0000259" key="10">
    <source>
        <dbReference type="Pfam" id="PF06144"/>
    </source>
</evidence>
<sequence length="346" mass="39237">MQVYPDRFRQTLKEGLKGCYLVFGDEPQQKFEILQALRATAKQQGFDERTVLVADGEFSWSRLIDATQSMSLFAARQLIELELPTGKPGTEGAGILTDLAGNLSSDTLLIIHGGRIGKDVQRTKWFKALDAIGVFTICYPLEGAQLHKWIQQRLQSESFQFTPACVKLIADFSEGNLMAAAQEIEKLTLAYPDKQLDEEKLASALVDQSRFNVFQLVDIMLQGDRTRCVKILQRLESEGIEPNIIIWALVREWQTLWKLNHLQNSGQTITWPKLGIWKNRQGYYQQAMQRLSKQDLTLIGEQLTEADQLFKQTSVVRPYIKLCHLCLLFTGVPLAHMAFAESADTL</sequence>
<dbReference type="PANTHER" id="PTHR34388:SF1">
    <property type="entry name" value="DNA POLYMERASE III SUBUNIT DELTA"/>
    <property type="match status" value="1"/>
</dbReference>
<comment type="catalytic activity">
    <reaction evidence="8">
        <text>DNA(n) + a 2'-deoxyribonucleoside 5'-triphosphate = DNA(n+1) + diphosphate</text>
        <dbReference type="Rhea" id="RHEA:22508"/>
        <dbReference type="Rhea" id="RHEA-COMP:17339"/>
        <dbReference type="Rhea" id="RHEA-COMP:17340"/>
        <dbReference type="ChEBI" id="CHEBI:33019"/>
        <dbReference type="ChEBI" id="CHEBI:61560"/>
        <dbReference type="ChEBI" id="CHEBI:173112"/>
        <dbReference type="EC" id="2.7.7.7"/>
    </reaction>
</comment>